<evidence type="ECO:0000313" key="2">
    <source>
        <dbReference type="Proteomes" id="UP000828390"/>
    </source>
</evidence>
<reference evidence="1" key="2">
    <citation type="submission" date="2020-11" db="EMBL/GenBank/DDBJ databases">
        <authorList>
            <person name="McCartney M.A."/>
            <person name="Auch B."/>
            <person name="Kono T."/>
            <person name="Mallez S."/>
            <person name="Becker A."/>
            <person name="Gohl D.M."/>
            <person name="Silverstein K.A.T."/>
            <person name="Koren S."/>
            <person name="Bechman K.B."/>
            <person name="Herman A."/>
            <person name="Abrahante J.E."/>
            <person name="Garbe J."/>
        </authorList>
    </citation>
    <scope>NUCLEOTIDE SEQUENCE</scope>
    <source>
        <strain evidence="1">Duluth1</strain>
        <tissue evidence="1">Whole animal</tissue>
    </source>
</reference>
<keyword evidence="2" id="KW-1185">Reference proteome</keyword>
<reference evidence="1" key="1">
    <citation type="journal article" date="2019" name="bioRxiv">
        <title>The Genome of the Zebra Mussel, Dreissena polymorpha: A Resource for Invasive Species Research.</title>
        <authorList>
            <person name="McCartney M.A."/>
            <person name="Auch B."/>
            <person name="Kono T."/>
            <person name="Mallez S."/>
            <person name="Zhang Y."/>
            <person name="Obille A."/>
            <person name="Becker A."/>
            <person name="Abrahante J.E."/>
            <person name="Garbe J."/>
            <person name="Badalamenti J.P."/>
            <person name="Herman A."/>
            <person name="Mangelson H."/>
            <person name="Liachko I."/>
            <person name="Sullivan S."/>
            <person name="Sone E.D."/>
            <person name="Koren S."/>
            <person name="Silverstein K.A.T."/>
            <person name="Beckman K.B."/>
            <person name="Gohl D.M."/>
        </authorList>
    </citation>
    <scope>NUCLEOTIDE SEQUENCE</scope>
    <source>
        <strain evidence="1">Duluth1</strain>
        <tissue evidence="1">Whole animal</tissue>
    </source>
</reference>
<dbReference type="AlphaFoldDB" id="A0A9D4KAY0"/>
<accession>A0A9D4KAY0</accession>
<proteinExistence type="predicted"/>
<gene>
    <name evidence="1" type="ORF">DPMN_109578</name>
</gene>
<dbReference type="Proteomes" id="UP000828390">
    <property type="component" value="Unassembled WGS sequence"/>
</dbReference>
<evidence type="ECO:0000313" key="1">
    <source>
        <dbReference type="EMBL" id="KAH3836208.1"/>
    </source>
</evidence>
<organism evidence="1 2">
    <name type="scientific">Dreissena polymorpha</name>
    <name type="common">Zebra mussel</name>
    <name type="synonym">Mytilus polymorpha</name>
    <dbReference type="NCBI Taxonomy" id="45954"/>
    <lineage>
        <taxon>Eukaryota</taxon>
        <taxon>Metazoa</taxon>
        <taxon>Spiralia</taxon>
        <taxon>Lophotrochozoa</taxon>
        <taxon>Mollusca</taxon>
        <taxon>Bivalvia</taxon>
        <taxon>Autobranchia</taxon>
        <taxon>Heteroconchia</taxon>
        <taxon>Euheterodonta</taxon>
        <taxon>Imparidentia</taxon>
        <taxon>Neoheterodontei</taxon>
        <taxon>Myida</taxon>
        <taxon>Dreissenoidea</taxon>
        <taxon>Dreissenidae</taxon>
        <taxon>Dreissena</taxon>
    </lineage>
</organism>
<protein>
    <submittedName>
        <fullName evidence="1">Uncharacterized protein</fullName>
    </submittedName>
</protein>
<dbReference type="EMBL" id="JAIWYP010000004">
    <property type="protein sequence ID" value="KAH3836208.1"/>
    <property type="molecule type" value="Genomic_DNA"/>
</dbReference>
<sequence>MVGNPALAEINIHFRISWRKSHGYPYNDTTIRNGTLIGGDSMTCFSGCSGNVGSLQFVCTDYNDNEDWATGRNTITYAGCCWISTLNIGADGNWRLQTTVDMSTRTDTGLINRFPTVKMAPIVDLLSGCTYTIQLPVASQKSGLPVDF</sequence>
<comment type="caution">
    <text evidence="1">The sequence shown here is derived from an EMBL/GenBank/DDBJ whole genome shotgun (WGS) entry which is preliminary data.</text>
</comment>
<name>A0A9D4KAY0_DREPO</name>